<comment type="caution">
    <text evidence="1">The sequence shown here is derived from an EMBL/GenBank/DDBJ whole genome shotgun (WGS) entry which is preliminary data.</text>
</comment>
<sequence length="203" mass="22482">MHAYLLVGQGITNFQLPISNLAKKLNAKIMEFPLAKIADTRELRKITKLSFNSPTAILINNIDLATEEAVNAFLKSLEEPQENISYILTANSLAAVLPTIVSRCQVIKIANSEKRIAYSGNAEKFLELTTGEKLALIDKIKDRGEAQVFVQNSIEVSHFNLLNSVKNRSKTAMNLEILIKTLNNLKLNGNVGLQLANMVISFE</sequence>
<dbReference type="InterPro" id="IPR050238">
    <property type="entry name" value="DNA_Rep/Repair_Clamp_Loader"/>
</dbReference>
<evidence type="ECO:0008006" key="3">
    <source>
        <dbReference type="Google" id="ProtNLM"/>
    </source>
</evidence>
<dbReference type="Pfam" id="PF13177">
    <property type="entry name" value="DNA_pol3_delta2"/>
    <property type="match status" value="1"/>
</dbReference>
<gene>
    <name evidence="1" type="ORF">COY29_01760</name>
</gene>
<dbReference type="Proteomes" id="UP000229753">
    <property type="component" value="Unassembled WGS sequence"/>
</dbReference>
<organism evidence="1 2">
    <name type="scientific">Candidatus Woesebacteria bacterium CG_4_10_14_0_2_um_filter_39_14</name>
    <dbReference type="NCBI Taxonomy" id="1975054"/>
    <lineage>
        <taxon>Bacteria</taxon>
        <taxon>Candidatus Woeseibacteriota</taxon>
    </lineage>
</organism>
<dbReference type="EMBL" id="PFNO01000052">
    <property type="protein sequence ID" value="PIZ49490.1"/>
    <property type="molecule type" value="Genomic_DNA"/>
</dbReference>
<evidence type="ECO:0000313" key="1">
    <source>
        <dbReference type="EMBL" id="PIZ49490.1"/>
    </source>
</evidence>
<dbReference type="Gene3D" id="3.40.50.300">
    <property type="entry name" value="P-loop containing nucleotide triphosphate hydrolases"/>
    <property type="match status" value="1"/>
</dbReference>
<accession>A0A2M7TND4</accession>
<dbReference type="SUPFAM" id="SSF52540">
    <property type="entry name" value="P-loop containing nucleoside triphosphate hydrolases"/>
    <property type="match status" value="1"/>
</dbReference>
<dbReference type="GO" id="GO:0006261">
    <property type="term" value="P:DNA-templated DNA replication"/>
    <property type="evidence" value="ECO:0007669"/>
    <property type="project" value="TreeGrafter"/>
</dbReference>
<dbReference type="PANTHER" id="PTHR11669">
    <property type="entry name" value="REPLICATION FACTOR C / DNA POLYMERASE III GAMMA-TAU SUBUNIT"/>
    <property type="match status" value="1"/>
</dbReference>
<dbReference type="PANTHER" id="PTHR11669:SF8">
    <property type="entry name" value="DNA POLYMERASE III SUBUNIT DELTA"/>
    <property type="match status" value="1"/>
</dbReference>
<reference evidence="2" key="1">
    <citation type="submission" date="2017-09" db="EMBL/GenBank/DDBJ databases">
        <title>Depth-based differentiation of microbial function through sediment-hosted aquifers and enrichment of novel symbionts in the deep terrestrial subsurface.</title>
        <authorList>
            <person name="Probst A.J."/>
            <person name="Ladd B."/>
            <person name="Jarett J.K."/>
            <person name="Geller-Mcgrath D.E."/>
            <person name="Sieber C.M.K."/>
            <person name="Emerson J.B."/>
            <person name="Anantharaman K."/>
            <person name="Thomas B.C."/>
            <person name="Malmstrom R."/>
            <person name="Stieglmeier M."/>
            <person name="Klingl A."/>
            <person name="Woyke T."/>
            <person name="Ryan C.M."/>
            <person name="Banfield J.F."/>
        </authorList>
    </citation>
    <scope>NUCLEOTIDE SEQUENCE [LARGE SCALE GENOMIC DNA]</scope>
</reference>
<dbReference type="AlphaFoldDB" id="A0A2M7TND4"/>
<proteinExistence type="predicted"/>
<name>A0A2M7TND4_9BACT</name>
<evidence type="ECO:0000313" key="2">
    <source>
        <dbReference type="Proteomes" id="UP000229753"/>
    </source>
</evidence>
<dbReference type="InterPro" id="IPR027417">
    <property type="entry name" value="P-loop_NTPase"/>
</dbReference>
<protein>
    <recommendedName>
        <fullName evidence="3">DNA polymerase III subunit delta</fullName>
    </recommendedName>
</protein>